<feature type="compositionally biased region" description="Polar residues" evidence="1">
    <location>
        <begin position="1"/>
        <end position="15"/>
    </location>
</feature>
<feature type="region of interest" description="Disordered" evidence="1">
    <location>
        <begin position="106"/>
        <end position="136"/>
    </location>
</feature>
<feature type="compositionally biased region" description="Pro residues" evidence="1">
    <location>
        <begin position="20"/>
        <end position="36"/>
    </location>
</feature>
<name>A0ABU6J8C2_9BURK</name>
<dbReference type="EMBL" id="JAWIIV010000007">
    <property type="protein sequence ID" value="MEC4719532.1"/>
    <property type="molecule type" value="Genomic_DNA"/>
</dbReference>
<accession>A0ABU6J8C2</accession>
<feature type="region of interest" description="Disordered" evidence="1">
    <location>
        <begin position="377"/>
        <end position="423"/>
    </location>
</feature>
<gene>
    <name evidence="2" type="ORF">RY831_10250</name>
</gene>
<dbReference type="RefSeq" id="WP_326506247.1">
    <property type="nucleotide sequence ID" value="NZ_JAWIIV010000007.1"/>
</dbReference>
<organism evidence="2 3">
    <name type="scientific">Noviherbaspirillum album</name>
    <dbReference type="NCBI Taxonomy" id="3080276"/>
    <lineage>
        <taxon>Bacteria</taxon>
        <taxon>Pseudomonadati</taxon>
        <taxon>Pseudomonadota</taxon>
        <taxon>Betaproteobacteria</taxon>
        <taxon>Burkholderiales</taxon>
        <taxon>Oxalobacteraceae</taxon>
        <taxon>Noviherbaspirillum</taxon>
    </lineage>
</organism>
<evidence type="ECO:0000313" key="3">
    <source>
        <dbReference type="Proteomes" id="UP001352263"/>
    </source>
</evidence>
<evidence type="ECO:0000256" key="1">
    <source>
        <dbReference type="SAM" id="MobiDB-lite"/>
    </source>
</evidence>
<keyword evidence="3" id="KW-1185">Reference proteome</keyword>
<reference evidence="2 3" key="1">
    <citation type="submission" date="2023-10" db="EMBL/GenBank/DDBJ databases">
        <title>Noviherbaspirillum sp. CPCC 100848 genome assembly.</title>
        <authorList>
            <person name="Li X.Y."/>
            <person name="Fang X.M."/>
        </authorList>
    </citation>
    <scope>NUCLEOTIDE SEQUENCE [LARGE SCALE GENOMIC DNA]</scope>
    <source>
        <strain evidence="2 3">CPCC 100848</strain>
    </source>
</reference>
<protein>
    <submittedName>
        <fullName evidence="2">Uncharacterized protein</fullName>
    </submittedName>
</protein>
<evidence type="ECO:0000313" key="2">
    <source>
        <dbReference type="EMBL" id="MEC4719532.1"/>
    </source>
</evidence>
<comment type="caution">
    <text evidence="2">The sequence shown here is derived from an EMBL/GenBank/DDBJ whole genome shotgun (WGS) entry which is preliminary data.</text>
</comment>
<dbReference type="Proteomes" id="UP001352263">
    <property type="component" value="Unassembled WGS sequence"/>
</dbReference>
<sequence>MSKHVTFQTPGTSLSGIRPEVPPDNPTTPSQVPPARPQTEAPHHHHSANVESSRANFLKRILNDAKRTSGTVVSSLETTAQKRMSIAQHNVQSMKGKYFPEKPFSKAHVPSESNVRSAQVREGEVETTAPSPDTKHFSFNPVRGIVSRKPKLTAETPEQSGHIDRRGNRRRNFFAAFLPSIRKQGQPTTISIAVQSTSHVAVSTSFRRIGLEHLVTMLEANLNGIRAGLTTFENIPYGMKDFEEKRGLLSENVSQLRRMATGLSGMARIADQIKLINIDTAGLSLENIERIAARANDIYYRPIQQDPENQLSPIRFYDLGSPAIYGDSGQEQGSTSTQPNLALSPKVWLKIIKAVSQTNLLLRSLEKEIAALKGNLQPSVTSGSENAAEASTAPHARSKKGKGKAEAPIAAGSRPAAEVPVPAAGETARELTLMESVLAAGEKAKRDFSVPLPETTAGLFQYK</sequence>
<proteinExistence type="predicted"/>
<feature type="region of interest" description="Disordered" evidence="1">
    <location>
        <begin position="1"/>
        <end position="53"/>
    </location>
</feature>